<comment type="subunit">
    <text evidence="6">The complex is composed of two ATP-binding proteins (OpuCA), two transmembrane proteins (OpuCB and OpuCD) and a solute-binding protein (OpuCC).</text>
</comment>
<dbReference type="Gene3D" id="3.40.50.300">
    <property type="entry name" value="P-loop containing nucleotide triphosphate hydrolases"/>
    <property type="match status" value="1"/>
</dbReference>
<dbReference type="EMBL" id="JAVSOO010000007">
    <property type="protein sequence ID" value="MDT4286163.1"/>
    <property type="molecule type" value="Genomic_DNA"/>
</dbReference>
<evidence type="ECO:0000313" key="11">
    <source>
        <dbReference type="EMBL" id="PPJ72683.1"/>
    </source>
</evidence>
<dbReference type="InterPro" id="IPR027417">
    <property type="entry name" value="P-loop_NTPase"/>
</dbReference>
<evidence type="ECO:0000313" key="13">
    <source>
        <dbReference type="Proteomes" id="UP001269271"/>
    </source>
</evidence>
<comment type="similarity">
    <text evidence="1">Belongs to the ABC transporter superfamily.</text>
</comment>
<keyword evidence="3" id="KW-0547">Nucleotide-binding</keyword>
<dbReference type="Pfam" id="PF00005">
    <property type="entry name" value="ABC_tran"/>
    <property type="match status" value="1"/>
</dbReference>
<evidence type="ECO:0000256" key="8">
    <source>
        <dbReference type="ARBA" id="ARBA00070305"/>
    </source>
</evidence>
<keyword evidence="2" id="KW-0813">Transport</keyword>
<dbReference type="InterPro" id="IPR003593">
    <property type="entry name" value="AAA+_ATPase"/>
</dbReference>
<accession>A0A2A1K7X2</accession>
<evidence type="ECO:0000259" key="9">
    <source>
        <dbReference type="PROSITE" id="PS50893"/>
    </source>
</evidence>
<evidence type="ECO:0000256" key="2">
    <source>
        <dbReference type="ARBA" id="ARBA00022448"/>
    </source>
</evidence>
<dbReference type="OMA" id="MGYVIQQ"/>
<keyword evidence="13" id="KW-1185">Reference proteome</keyword>
<dbReference type="Proteomes" id="UP000238153">
    <property type="component" value="Unassembled WGS sequence"/>
</dbReference>
<dbReference type="InterPro" id="IPR003439">
    <property type="entry name" value="ABC_transporter-like_ATP-bd"/>
</dbReference>
<dbReference type="SUPFAM" id="SSF52540">
    <property type="entry name" value="P-loop containing nucleoside triphosphate hydrolases"/>
    <property type="match status" value="1"/>
</dbReference>
<name>A0A2A1K7X2_STAHA</name>
<dbReference type="GeneID" id="93781493"/>
<keyword evidence="4 11" id="KW-0067">ATP-binding</keyword>
<dbReference type="EMBL" id="PGWX01000368">
    <property type="protein sequence ID" value="PPJ72683.1"/>
    <property type="molecule type" value="Genomic_DNA"/>
</dbReference>
<comment type="catalytic activity">
    <reaction evidence="5">
        <text>a quaternary ammonium(out) + ATP + H2O = a quaternary ammonium(in) + ADP + phosphate + H(+)</text>
        <dbReference type="Rhea" id="RHEA:11036"/>
        <dbReference type="ChEBI" id="CHEBI:15377"/>
        <dbReference type="ChEBI" id="CHEBI:15378"/>
        <dbReference type="ChEBI" id="CHEBI:30616"/>
        <dbReference type="ChEBI" id="CHEBI:35267"/>
        <dbReference type="ChEBI" id="CHEBI:43474"/>
        <dbReference type="ChEBI" id="CHEBI:456216"/>
        <dbReference type="EC" id="7.6.2.9"/>
    </reaction>
</comment>
<dbReference type="AlphaFoldDB" id="A0A2A1K7X2"/>
<evidence type="ECO:0000256" key="5">
    <source>
        <dbReference type="ARBA" id="ARBA00052482"/>
    </source>
</evidence>
<dbReference type="SMART" id="SM00382">
    <property type="entry name" value="AAA"/>
    <property type="match status" value="1"/>
</dbReference>
<dbReference type="GO" id="GO:0016887">
    <property type="term" value="F:ATP hydrolysis activity"/>
    <property type="evidence" value="ECO:0007669"/>
    <property type="project" value="InterPro"/>
</dbReference>
<feature type="domain" description="ABC transporter" evidence="9">
    <location>
        <begin position="2"/>
        <end position="236"/>
    </location>
</feature>
<dbReference type="GO" id="GO:0005524">
    <property type="term" value="F:ATP binding"/>
    <property type="evidence" value="ECO:0007669"/>
    <property type="project" value="UniProtKB-KW"/>
</dbReference>
<evidence type="ECO:0000256" key="4">
    <source>
        <dbReference type="ARBA" id="ARBA00022840"/>
    </source>
</evidence>
<evidence type="ECO:0000256" key="1">
    <source>
        <dbReference type="ARBA" id="ARBA00005417"/>
    </source>
</evidence>
<gene>
    <name evidence="11" type="ORF">CV019_10670</name>
    <name evidence="10" type="ORF">RO950_03920</name>
</gene>
<evidence type="ECO:0000313" key="10">
    <source>
        <dbReference type="EMBL" id="MDT4286163.1"/>
    </source>
</evidence>
<dbReference type="RefSeq" id="WP_011276434.1">
    <property type="nucleotide sequence ID" value="NZ_BKAY01000008.1"/>
</dbReference>
<reference evidence="10 13" key="2">
    <citation type="submission" date="2023-08" db="EMBL/GenBank/DDBJ databases">
        <title>Genomic surveillance of Staphylococcus haemolyticus neonatal outbreak in southern France.</title>
        <authorList>
            <person name="Magnan C."/>
            <person name="Morsli M."/>
            <person name="Thiery B."/>
            <person name="Salipante F."/>
            <person name="Attar J."/>
            <person name="Massimo D.M."/>
            <person name="Ory J."/>
            <person name="Pantel A."/>
            <person name="Lavigne J.-P."/>
        </authorList>
    </citation>
    <scope>NUCLEOTIDE SEQUENCE [LARGE SCALE GENOMIC DNA]</scope>
    <source>
        <strain evidence="10 13">NSH026</strain>
    </source>
</reference>
<dbReference type="PANTHER" id="PTHR43117">
    <property type="entry name" value="OSMOPROTECTANT IMPORT ATP-BINDING PROTEIN OSMV"/>
    <property type="match status" value="1"/>
</dbReference>
<evidence type="ECO:0000256" key="6">
    <source>
        <dbReference type="ARBA" id="ARBA00063934"/>
    </source>
</evidence>
<evidence type="ECO:0000256" key="3">
    <source>
        <dbReference type="ARBA" id="ARBA00022741"/>
    </source>
</evidence>
<dbReference type="InterPro" id="IPR017871">
    <property type="entry name" value="ABC_transporter-like_CS"/>
</dbReference>
<comment type="caution">
    <text evidence="11">The sequence shown here is derived from an EMBL/GenBank/DDBJ whole genome shotgun (WGS) entry which is preliminary data.</text>
</comment>
<reference evidence="11 12" key="1">
    <citation type="submission" date="2017-11" db="EMBL/GenBank/DDBJ databases">
        <authorList>
            <person name="Founou R.C."/>
            <person name="Founou L."/>
            <person name="Allam M."/>
            <person name="Ismail A."/>
            <person name="Essack S.Y."/>
        </authorList>
    </citation>
    <scope>NUCLEOTIDE SEQUENCE [LARGE SCALE GENOMIC DNA]</scope>
    <source>
        <strain evidence="11 12">G811N2B1</strain>
    </source>
</reference>
<dbReference type="EC" id="7.6.2.9" evidence="7"/>
<dbReference type="PROSITE" id="PS50893">
    <property type="entry name" value="ABC_TRANSPORTER_2"/>
    <property type="match status" value="1"/>
</dbReference>
<evidence type="ECO:0000256" key="7">
    <source>
        <dbReference type="ARBA" id="ARBA00066388"/>
    </source>
</evidence>
<evidence type="ECO:0000313" key="12">
    <source>
        <dbReference type="Proteomes" id="UP000238153"/>
    </source>
</evidence>
<dbReference type="FunFam" id="3.40.50.300:FF:000425">
    <property type="entry name" value="Probable ABC transporter, ATP-binding subunit"/>
    <property type="match status" value="1"/>
</dbReference>
<protein>
    <recommendedName>
        <fullName evidence="8">Carnitine transport ATP-binding protein OpuCA</fullName>
        <ecNumber evidence="7">7.6.2.9</ecNumber>
    </recommendedName>
</protein>
<dbReference type="GO" id="GO:0015418">
    <property type="term" value="F:ABC-type quaternary ammonium compound transporting activity"/>
    <property type="evidence" value="ECO:0007669"/>
    <property type="project" value="UniProtKB-EC"/>
</dbReference>
<organism evidence="11 12">
    <name type="scientific">Staphylococcus haemolyticus</name>
    <dbReference type="NCBI Taxonomy" id="1283"/>
    <lineage>
        <taxon>Bacteria</taxon>
        <taxon>Bacillati</taxon>
        <taxon>Bacillota</taxon>
        <taxon>Bacilli</taxon>
        <taxon>Bacillales</taxon>
        <taxon>Staphylococcaceae</taxon>
        <taxon>Staphylococcus</taxon>
    </lineage>
</organism>
<dbReference type="PANTHER" id="PTHR43117:SF4">
    <property type="entry name" value="OSMOPROTECTANT IMPORT ATP-BINDING PROTEIN OSMV"/>
    <property type="match status" value="1"/>
</dbReference>
<dbReference type="Proteomes" id="UP001269271">
    <property type="component" value="Unassembled WGS sequence"/>
</dbReference>
<dbReference type="PROSITE" id="PS00211">
    <property type="entry name" value="ABC_TRANSPORTER_1"/>
    <property type="match status" value="1"/>
</dbReference>
<proteinExistence type="inferred from homology"/>
<sequence length="322" mass="37124">MIEFKNVTKRYGDNVAVDDVSFKINEGEFFVIIGPSGCGKTTTLKMINRLIPLSEGYIYFKDKPISDYPVYEMRWDIGYVLQQIALFPHMTIKENIAQVPQMKKWKDKDIDQRVDELLEMVGLEPEKYRDRKPDELSGGQRQRVGVVRALAVDPPVILMDEPFSALDPISREKLQDDLIELQTKIKKTIVFVTHDIQEAMKLGDRICLLNNGHVEQIDTPQAFRNQPKNKFVEEFMGSHLEQDKESLQLKDLNITSPLTEKETHHDYPEINSDAQLRSVYSTLAQHEAVIVNDVSTSTQSLLKREDIFKYLSEIDHDKEVKA</sequence>